<reference evidence="4 5" key="1">
    <citation type="journal article" date="2021" name="Nat. Plants">
        <title>The Taxus genome provides insights into paclitaxel biosynthesis.</title>
        <authorList>
            <person name="Xiong X."/>
            <person name="Gou J."/>
            <person name="Liao Q."/>
            <person name="Li Y."/>
            <person name="Zhou Q."/>
            <person name="Bi G."/>
            <person name="Li C."/>
            <person name="Du R."/>
            <person name="Wang X."/>
            <person name="Sun T."/>
            <person name="Guo L."/>
            <person name="Liang H."/>
            <person name="Lu P."/>
            <person name="Wu Y."/>
            <person name="Zhang Z."/>
            <person name="Ro D.K."/>
            <person name="Shang Y."/>
            <person name="Huang S."/>
            <person name="Yan J."/>
        </authorList>
    </citation>
    <scope>NUCLEOTIDE SEQUENCE [LARGE SCALE GENOMIC DNA]</scope>
    <source>
        <strain evidence="4">Ta-2019</strain>
    </source>
</reference>
<feature type="domain" description="Alcohol dehydrogenase-like N-terminal" evidence="3">
    <location>
        <begin position="23"/>
        <end position="81"/>
    </location>
</feature>
<keyword evidence="2" id="KW-0560">Oxidoreductase</keyword>
<protein>
    <recommendedName>
        <fullName evidence="3">Alcohol dehydrogenase-like N-terminal domain-containing protein</fullName>
    </recommendedName>
</protein>
<proteinExistence type="inferred from homology"/>
<dbReference type="InterPro" id="IPR011032">
    <property type="entry name" value="GroES-like_sf"/>
</dbReference>
<gene>
    <name evidence="4" type="ORF">KI387_000630</name>
</gene>
<evidence type="ECO:0000256" key="2">
    <source>
        <dbReference type="ARBA" id="ARBA00023002"/>
    </source>
</evidence>
<dbReference type="Gene3D" id="3.90.180.10">
    <property type="entry name" value="Medium-chain alcohol dehydrogenases, catalytic domain"/>
    <property type="match status" value="1"/>
</dbReference>
<dbReference type="Pfam" id="PF08240">
    <property type="entry name" value="ADH_N"/>
    <property type="match status" value="1"/>
</dbReference>
<dbReference type="Proteomes" id="UP000824469">
    <property type="component" value="Unassembled WGS sequence"/>
</dbReference>
<accession>A0AA38LP66</accession>
<evidence type="ECO:0000259" key="3">
    <source>
        <dbReference type="Pfam" id="PF08240"/>
    </source>
</evidence>
<dbReference type="EMBL" id="JAHRHJ020000001">
    <property type="protein sequence ID" value="KAH9328522.1"/>
    <property type="molecule type" value="Genomic_DNA"/>
</dbReference>
<organism evidence="4 5">
    <name type="scientific">Taxus chinensis</name>
    <name type="common">Chinese yew</name>
    <name type="synonym">Taxus wallichiana var. chinensis</name>
    <dbReference type="NCBI Taxonomy" id="29808"/>
    <lineage>
        <taxon>Eukaryota</taxon>
        <taxon>Viridiplantae</taxon>
        <taxon>Streptophyta</taxon>
        <taxon>Embryophyta</taxon>
        <taxon>Tracheophyta</taxon>
        <taxon>Spermatophyta</taxon>
        <taxon>Pinopsida</taxon>
        <taxon>Pinidae</taxon>
        <taxon>Conifers II</taxon>
        <taxon>Cupressales</taxon>
        <taxon>Taxaceae</taxon>
        <taxon>Taxus</taxon>
    </lineage>
</organism>
<dbReference type="InterPro" id="IPR013154">
    <property type="entry name" value="ADH-like_N"/>
</dbReference>
<sequence length="94" mass="10606">IDPGDRFSITELLVVFKYFVKLTIHAVSGCDVAGIIFEVGEGMSKFKKGDEVYDDIQDFPGRKPKQYDTLARYTTVEEHLLALKPSNLSFEEST</sequence>
<dbReference type="PANTHER" id="PTHR44573:SF4">
    <property type="entry name" value="2-METHYLENE-FURAN-3-ONE REDUCTASE-LIKE"/>
    <property type="match status" value="1"/>
</dbReference>
<dbReference type="AlphaFoldDB" id="A0AA38LP66"/>
<keyword evidence="5" id="KW-1185">Reference proteome</keyword>
<comment type="similarity">
    <text evidence="1">Belongs to the zinc-containing alcohol dehydrogenase family. Quinone oxidoreductase subfamily.</text>
</comment>
<feature type="non-terminal residue" evidence="4">
    <location>
        <position position="94"/>
    </location>
</feature>
<evidence type="ECO:0000256" key="1">
    <source>
        <dbReference type="ARBA" id="ARBA00010371"/>
    </source>
</evidence>
<dbReference type="SUPFAM" id="SSF50129">
    <property type="entry name" value="GroES-like"/>
    <property type="match status" value="1"/>
</dbReference>
<comment type="caution">
    <text evidence="4">The sequence shown here is derived from an EMBL/GenBank/DDBJ whole genome shotgun (WGS) entry which is preliminary data.</text>
</comment>
<name>A0AA38LP66_TAXCH</name>
<dbReference type="GO" id="GO:0016628">
    <property type="term" value="F:oxidoreductase activity, acting on the CH-CH group of donors, NAD or NADP as acceptor"/>
    <property type="evidence" value="ECO:0007669"/>
    <property type="project" value="InterPro"/>
</dbReference>
<evidence type="ECO:0000313" key="4">
    <source>
        <dbReference type="EMBL" id="KAH9328522.1"/>
    </source>
</evidence>
<dbReference type="PANTHER" id="PTHR44573">
    <property type="entry name" value="NADPH-DEPENDENT ALKENAL/ONE OXIDOREDUCTASE, CHLOROPLASTIC"/>
    <property type="match status" value="1"/>
</dbReference>
<dbReference type="InterPro" id="IPR044626">
    <property type="entry name" value="AOR-like"/>
</dbReference>
<evidence type="ECO:0000313" key="5">
    <source>
        <dbReference type="Proteomes" id="UP000824469"/>
    </source>
</evidence>
<dbReference type="OMA" id="IHAVSGC"/>
<feature type="non-terminal residue" evidence="4">
    <location>
        <position position="1"/>
    </location>
</feature>